<dbReference type="Proteomes" id="UP000198717">
    <property type="component" value="Unassembled WGS sequence"/>
</dbReference>
<dbReference type="PROSITE" id="PS51257">
    <property type="entry name" value="PROKAR_LIPOPROTEIN"/>
    <property type="match status" value="1"/>
</dbReference>
<dbReference type="GO" id="GO:0004792">
    <property type="term" value="F:thiosulfate-cyanide sulfurtransferase activity"/>
    <property type="evidence" value="ECO:0007669"/>
    <property type="project" value="InterPro"/>
</dbReference>
<name>A0A511H4P1_9BACT</name>
<dbReference type="SMART" id="SM00450">
    <property type="entry name" value="RHOD"/>
    <property type="match status" value="1"/>
</dbReference>
<protein>
    <submittedName>
        <fullName evidence="4">Rhodanese-related sulfurtransferase</fullName>
    </submittedName>
</protein>
<reference evidence="3 6" key="2">
    <citation type="submission" date="2019-07" db="EMBL/GenBank/DDBJ databases">
        <title>Whole genome shotgun sequence of Myxococcus virescens NBRC 100334.</title>
        <authorList>
            <person name="Hosoyama A."/>
            <person name="Uohara A."/>
            <person name="Ohji S."/>
            <person name="Ichikawa N."/>
        </authorList>
    </citation>
    <scope>NUCLEOTIDE SEQUENCE [LARGE SCALE GENOMIC DNA]</scope>
    <source>
        <strain evidence="3 6">NBRC 100334</strain>
    </source>
</reference>
<keyword evidence="1" id="KW-0732">Signal</keyword>
<dbReference type="RefSeq" id="WP_090490738.1">
    <property type="nucleotide sequence ID" value="NZ_BJVY01000001.1"/>
</dbReference>
<accession>A0A511H4P1</accession>
<feature type="signal peptide" evidence="1">
    <location>
        <begin position="1"/>
        <end position="21"/>
    </location>
</feature>
<feature type="chain" id="PRO_5022719432" evidence="1">
    <location>
        <begin position="22"/>
        <end position="118"/>
    </location>
</feature>
<proteinExistence type="predicted"/>
<dbReference type="EMBL" id="FNAJ01000005">
    <property type="protein sequence ID" value="SDE26457.1"/>
    <property type="molecule type" value="Genomic_DNA"/>
</dbReference>
<reference evidence="4 5" key="1">
    <citation type="submission" date="2016-10" db="EMBL/GenBank/DDBJ databases">
        <authorList>
            <person name="Varghese N."/>
            <person name="Submissions S."/>
        </authorList>
    </citation>
    <scope>NUCLEOTIDE SEQUENCE [LARGE SCALE GENOMIC DNA]</scope>
    <source>
        <strain evidence="4 5">DSM 2260</strain>
    </source>
</reference>
<dbReference type="SUPFAM" id="SSF52821">
    <property type="entry name" value="Rhodanese/Cell cycle control phosphatase"/>
    <property type="match status" value="1"/>
</dbReference>
<feature type="domain" description="Rhodanese" evidence="2">
    <location>
        <begin position="38"/>
        <end position="111"/>
    </location>
</feature>
<dbReference type="InterPro" id="IPR001307">
    <property type="entry name" value="Thiosulphate_STrfase_CS"/>
</dbReference>
<dbReference type="Proteomes" id="UP000321224">
    <property type="component" value="Unassembled WGS sequence"/>
</dbReference>
<sequence length="118" mass="12797">MKVVFVVAAVFMGLFFFTACTRPRPGDAAVGSEARRRVEAGATLVDVRTPEEFASGHLPGAVNIPVDELARRFGELGSPQTPLVVYCRSGARSGRAERLLKEQGFQDVFNLGPMSTWP</sequence>
<dbReference type="PROSITE" id="PS50206">
    <property type="entry name" value="RHODANESE_3"/>
    <property type="match status" value="1"/>
</dbReference>
<dbReference type="InterPro" id="IPR001763">
    <property type="entry name" value="Rhodanese-like_dom"/>
</dbReference>
<dbReference type="PROSITE" id="PS00380">
    <property type="entry name" value="RHODANESE_1"/>
    <property type="match status" value="1"/>
</dbReference>
<dbReference type="Gene3D" id="3.40.250.10">
    <property type="entry name" value="Rhodanese-like domain"/>
    <property type="match status" value="1"/>
</dbReference>
<evidence type="ECO:0000313" key="5">
    <source>
        <dbReference type="Proteomes" id="UP000198717"/>
    </source>
</evidence>
<comment type="caution">
    <text evidence="3">The sequence shown here is derived from an EMBL/GenBank/DDBJ whole genome shotgun (WGS) entry which is preliminary data.</text>
</comment>
<organism evidence="3 6">
    <name type="scientific">Myxococcus virescens</name>
    <dbReference type="NCBI Taxonomy" id="83456"/>
    <lineage>
        <taxon>Bacteria</taxon>
        <taxon>Pseudomonadati</taxon>
        <taxon>Myxococcota</taxon>
        <taxon>Myxococcia</taxon>
        <taxon>Myxococcales</taxon>
        <taxon>Cystobacterineae</taxon>
        <taxon>Myxococcaceae</taxon>
        <taxon>Myxococcus</taxon>
    </lineage>
</organism>
<keyword evidence="5" id="KW-1185">Reference proteome</keyword>
<dbReference type="InterPro" id="IPR050229">
    <property type="entry name" value="GlpE_sulfurtransferase"/>
</dbReference>
<evidence type="ECO:0000313" key="6">
    <source>
        <dbReference type="Proteomes" id="UP000321224"/>
    </source>
</evidence>
<evidence type="ECO:0000259" key="2">
    <source>
        <dbReference type="PROSITE" id="PS50206"/>
    </source>
</evidence>
<dbReference type="PANTHER" id="PTHR43031">
    <property type="entry name" value="FAD-DEPENDENT OXIDOREDUCTASE"/>
    <property type="match status" value="1"/>
</dbReference>
<dbReference type="Pfam" id="PF00581">
    <property type="entry name" value="Rhodanese"/>
    <property type="match status" value="1"/>
</dbReference>
<dbReference type="InterPro" id="IPR036873">
    <property type="entry name" value="Rhodanese-like_dom_sf"/>
</dbReference>
<dbReference type="CDD" id="cd00158">
    <property type="entry name" value="RHOD"/>
    <property type="match status" value="1"/>
</dbReference>
<gene>
    <name evidence="3" type="ORF">MVI01_02640</name>
    <name evidence="4" type="ORF">SAMN04488504_105320</name>
</gene>
<evidence type="ECO:0000256" key="1">
    <source>
        <dbReference type="SAM" id="SignalP"/>
    </source>
</evidence>
<evidence type="ECO:0000313" key="4">
    <source>
        <dbReference type="EMBL" id="SDE26457.1"/>
    </source>
</evidence>
<dbReference type="AlphaFoldDB" id="A0A511H4P1"/>
<dbReference type="EMBL" id="BJVY01000001">
    <property type="protein sequence ID" value="GEL68480.1"/>
    <property type="molecule type" value="Genomic_DNA"/>
</dbReference>
<dbReference type="PANTHER" id="PTHR43031:SF1">
    <property type="entry name" value="PYRIDINE NUCLEOTIDE-DISULPHIDE OXIDOREDUCTASE"/>
    <property type="match status" value="1"/>
</dbReference>
<evidence type="ECO:0000313" key="3">
    <source>
        <dbReference type="EMBL" id="GEL68480.1"/>
    </source>
</evidence>